<feature type="compositionally biased region" description="Basic and acidic residues" evidence="2">
    <location>
        <begin position="547"/>
        <end position="562"/>
    </location>
</feature>
<evidence type="ECO:0000256" key="2">
    <source>
        <dbReference type="SAM" id="MobiDB-lite"/>
    </source>
</evidence>
<evidence type="ECO:0000256" key="1">
    <source>
        <dbReference type="SAM" id="Coils"/>
    </source>
</evidence>
<dbReference type="RefSeq" id="XP_013250669.1">
    <property type="nucleotide sequence ID" value="XM_013395215.1"/>
</dbReference>
<feature type="compositionally biased region" description="Basic and acidic residues" evidence="2">
    <location>
        <begin position="822"/>
        <end position="832"/>
    </location>
</feature>
<reference evidence="3" key="2">
    <citation type="submission" date="2013-10" db="EMBL/GenBank/DDBJ databases">
        <authorList>
            <person name="Aslett M."/>
        </authorList>
    </citation>
    <scope>NUCLEOTIDE SEQUENCE</scope>
    <source>
        <strain evidence="3">Houghton</strain>
    </source>
</reference>
<feature type="compositionally biased region" description="Polar residues" evidence="2">
    <location>
        <begin position="778"/>
        <end position="789"/>
    </location>
</feature>
<proteinExistence type="predicted"/>
<dbReference type="AlphaFoldDB" id="U6GG79"/>
<keyword evidence="1" id="KW-0175">Coiled coil</keyword>
<feature type="region of interest" description="Disordered" evidence="2">
    <location>
        <begin position="626"/>
        <end position="662"/>
    </location>
</feature>
<feature type="compositionally biased region" description="Low complexity" evidence="2">
    <location>
        <begin position="522"/>
        <end position="536"/>
    </location>
</feature>
<feature type="compositionally biased region" description="Polar residues" evidence="2">
    <location>
        <begin position="881"/>
        <end position="890"/>
    </location>
</feature>
<feature type="compositionally biased region" description="Basic and acidic residues" evidence="2">
    <location>
        <begin position="626"/>
        <end position="637"/>
    </location>
</feature>
<gene>
    <name evidence="3" type="ORF">EAH_00040770</name>
</gene>
<feature type="compositionally biased region" description="Polar residues" evidence="2">
    <location>
        <begin position="642"/>
        <end position="651"/>
    </location>
</feature>
<feature type="compositionally biased region" description="Basic and acidic residues" evidence="2">
    <location>
        <begin position="860"/>
        <end position="871"/>
    </location>
</feature>
<feature type="compositionally biased region" description="Basic and acidic residues" evidence="2">
    <location>
        <begin position="196"/>
        <end position="206"/>
    </location>
</feature>
<organism evidence="3 4">
    <name type="scientific">Eimeria acervulina</name>
    <name type="common">Coccidian parasite</name>
    <dbReference type="NCBI Taxonomy" id="5801"/>
    <lineage>
        <taxon>Eukaryota</taxon>
        <taxon>Sar</taxon>
        <taxon>Alveolata</taxon>
        <taxon>Apicomplexa</taxon>
        <taxon>Conoidasida</taxon>
        <taxon>Coccidia</taxon>
        <taxon>Eucoccidiorida</taxon>
        <taxon>Eimeriorina</taxon>
        <taxon>Eimeriidae</taxon>
        <taxon>Eimeria</taxon>
    </lineage>
</organism>
<feature type="compositionally biased region" description="Basic and acidic residues" evidence="2">
    <location>
        <begin position="918"/>
        <end position="936"/>
    </location>
</feature>
<feature type="compositionally biased region" description="Basic and acidic residues" evidence="2">
    <location>
        <begin position="213"/>
        <end position="222"/>
    </location>
</feature>
<name>U6GG79_EIMAC</name>
<accession>U6GG79</accession>
<dbReference type="VEuPathDB" id="ToxoDB:EAH_00040770"/>
<feature type="region of interest" description="Disordered" evidence="2">
    <location>
        <begin position="501"/>
        <end position="612"/>
    </location>
</feature>
<evidence type="ECO:0000313" key="3">
    <source>
        <dbReference type="EMBL" id="CDI79180.1"/>
    </source>
</evidence>
<feature type="compositionally biased region" description="Polar residues" evidence="2">
    <location>
        <begin position="223"/>
        <end position="247"/>
    </location>
</feature>
<feature type="coiled-coil region" evidence="1">
    <location>
        <begin position="371"/>
        <end position="472"/>
    </location>
</feature>
<dbReference type="EMBL" id="HG670983">
    <property type="protein sequence ID" value="CDI79180.1"/>
    <property type="molecule type" value="Genomic_DNA"/>
</dbReference>
<protein>
    <submittedName>
        <fullName evidence="3">Uncharacterized protein</fullName>
    </submittedName>
</protein>
<sequence>MSFRDCITRQAAAVCKESTDEARETQAAPFPQSPLVSCQEDVFHSPRSVVGTTETAPEGPPASAVASPGSVGCSCDHGEGKAAHELPKGITAAAPQNACIDGVRLQTSARSSAASVRSGGCGRSKFSHRIINASAPITFTKTFYSSAQWGQYTRNPQGYLNAEAVRAAAAAAEAGESFSPPGPSAETEISPQNNHFEGRYEGRTDSVRTAQEAPKRATETYRSDITGSFVMQHNSTQAMRSTGSSNNSKRETRRDILQRASSLGQSSRPAAGSRPLLGSWLFGGSRNSTELERLVEEENDIVKTAAARSELAATKLLQEDMEAMIANLQQVKTFLVDKLRECETALLTTAQERDDLEATLQQIQSGIQDSVAENRRQAEECKEKLADKEREVEEMRMKLEQATAEASSLRKENEILKAEINVARVEAADVAAADGFRIEEYRLALQILMERSKAQRREVKRLRGQLIKTREEYASALARIDELEAFEEFRESQIHPGETAADVNQAASPRSSHSGGGPHFNAESPGAPQGSSGAPPDEWQAPASRQHPRETQADEGPERSSCDCDAASTAGFLGGRRSEGAGENLLGHTGTSSGSQAHADSLRGPGLGKSVTGLLASGVSQLLQRIEHTISADRDPPELSTDPESQASADSTPPEEERGLHEEAALFLQRTSGTSSDLIVHLEGQQQSEPEGGEEEVLSPSAADSRSLGNVARSMWQAAHELLADRALPPARLSTLRTVAAGNPSAWEVLRERHRAAKSMPLFSSIPPAAYPLIAQARDQQPSGRQGTVASGSTRTAALASRRRSNPVAAGAGARTNARPLGRVERGRREGTPHGCMTVELPSELPPCTSDAPSSDVGEAEERRSERREMKAPLPADETDAQNPTATEQGTAAAAAEPKIPQTTSASDGPEQPVGISDCRDTPEAEPEHAGVHSEVADAAAEGEPLQESGV</sequence>
<feature type="region of interest" description="Disordered" evidence="2">
    <location>
        <begin position="683"/>
        <end position="707"/>
    </location>
</feature>
<dbReference type="OrthoDB" id="346462at2759"/>
<dbReference type="CDD" id="cd14686">
    <property type="entry name" value="bZIP"/>
    <property type="match status" value="1"/>
</dbReference>
<keyword evidence="4" id="KW-1185">Reference proteome</keyword>
<dbReference type="GeneID" id="25272147"/>
<feature type="compositionally biased region" description="Low complexity" evidence="2">
    <location>
        <begin position="790"/>
        <end position="800"/>
    </location>
</feature>
<dbReference type="Proteomes" id="UP000018050">
    <property type="component" value="Unassembled WGS sequence"/>
</dbReference>
<evidence type="ECO:0000313" key="4">
    <source>
        <dbReference type="Proteomes" id="UP000018050"/>
    </source>
</evidence>
<dbReference type="OMA" id="AYPLIAQ"/>
<feature type="region of interest" description="Disordered" evidence="2">
    <location>
        <begin position="172"/>
        <end position="252"/>
    </location>
</feature>
<reference evidence="3" key="1">
    <citation type="submission" date="2013-10" db="EMBL/GenBank/DDBJ databases">
        <title>Genomic analysis of the causative agents of coccidiosis in chickens.</title>
        <authorList>
            <person name="Reid A.J."/>
            <person name="Blake D."/>
            <person name="Billington K."/>
            <person name="Browne H."/>
            <person name="Dunn M."/>
            <person name="Hung S."/>
            <person name="Kawahara F."/>
            <person name="Miranda-Saavedra D."/>
            <person name="Mourier T."/>
            <person name="Nagra H."/>
            <person name="Otto T.D."/>
            <person name="Rawlings N."/>
            <person name="Sanchez A."/>
            <person name="Sanders M."/>
            <person name="Subramaniam C."/>
            <person name="Tay Y."/>
            <person name="Dear P."/>
            <person name="Doerig C."/>
            <person name="Gruber A."/>
            <person name="Parkinson J."/>
            <person name="Shirley M."/>
            <person name="Wan K.L."/>
            <person name="Berriman M."/>
            <person name="Tomley F."/>
            <person name="Pain A."/>
        </authorList>
    </citation>
    <scope>NUCLEOTIDE SEQUENCE</scope>
    <source>
        <strain evidence="3">Houghton</strain>
    </source>
</reference>
<feature type="compositionally biased region" description="Polar residues" evidence="2">
    <location>
        <begin position="589"/>
        <end position="598"/>
    </location>
</feature>
<feature type="region of interest" description="Disordered" evidence="2">
    <location>
        <begin position="778"/>
        <end position="951"/>
    </location>
</feature>